<comment type="similarity">
    <text evidence="1">Belongs to the NADH dehydrogenase family.</text>
</comment>
<protein>
    <submittedName>
        <fullName evidence="7">Putative disulfide oxidoreductase</fullName>
    </submittedName>
</protein>
<evidence type="ECO:0000313" key="8">
    <source>
        <dbReference type="Proteomes" id="UP000037505"/>
    </source>
</evidence>
<dbReference type="InterPro" id="IPR023753">
    <property type="entry name" value="FAD/NAD-binding_dom"/>
</dbReference>
<dbReference type="Proteomes" id="UP000037505">
    <property type="component" value="Unassembled WGS sequence"/>
</dbReference>
<dbReference type="PRINTS" id="PR00368">
    <property type="entry name" value="FADPNR"/>
</dbReference>
<dbReference type="GO" id="GO:0003954">
    <property type="term" value="F:NADH dehydrogenase activity"/>
    <property type="evidence" value="ECO:0007669"/>
    <property type="project" value="InterPro"/>
</dbReference>
<keyword evidence="8" id="KW-1185">Reference proteome</keyword>
<gene>
    <name evidence="7" type="ORF">ANOM_006457</name>
</gene>
<dbReference type="InterPro" id="IPR036188">
    <property type="entry name" value="FAD/NAD-bd_sf"/>
</dbReference>
<reference evidence="7 8" key="1">
    <citation type="submission" date="2014-06" db="EMBL/GenBank/DDBJ databases">
        <title>The Genome of the Aflatoxigenic Filamentous Fungus Aspergillus nomius.</title>
        <authorList>
            <person name="Moore M.G."/>
            <person name="Shannon B.M."/>
            <person name="Brian M.M."/>
        </authorList>
    </citation>
    <scope>NUCLEOTIDE SEQUENCE [LARGE SCALE GENOMIC DNA]</scope>
    <source>
        <strain evidence="7 8">NRRL 13137</strain>
    </source>
</reference>
<keyword evidence="2" id="KW-0285">Flavoprotein</keyword>
<sequence length="417" mass="46589">MSSKEKVVIIGGGWGGYRLGYGIDHRKYDITLIAPENTSAVTPLLASAACGLFDPRLAHEPIRRKDFHAKYIKAFVVDIDFSRQVLICQPAFEELKEDRFEVSYDRVILTPGCRSNTFGIPGVAENAIFVKTVANANTVRTRLNDILEMASLPGTSEARQRQLLHIVIVGGGPTGIEVAAELTDLFEGDLGVLFPHLKDLTSVSVIDVAPQILAPFDQKLSEYACSALKTNRVKVKLNCHIVNVTKDTIETRESGITGYGMLIWATGNRSIPLVDQLQLRKTEHGLVRILTDDHLNVFSPDGNVIPNVFAMGDAADIEGGTLPTTAEVAIQKADYLIRLFNSGLKDTRPFKYQQRSLVTYTGAWDGVVQGQREYTGYGAWLSWRSGNFFWTRSWRRRVLMCYAWFMDWLDGREIIRN</sequence>
<keyword evidence="5" id="KW-0520">NAD</keyword>
<name>A0A0L1J0K6_ASPN3</name>
<dbReference type="GO" id="GO:0005739">
    <property type="term" value="C:mitochondrion"/>
    <property type="evidence" value="ECO:0007669"/>
    <property type="project" value="TreeGrafter"/>
</dbReference>
<feature type="domain" description="FAD/NAD(P)-binding" evidence="6">
    <location>
        <begin position="6"/>
        <end position="333"/>
    </location>
</feature>
<dbReference type="AlphaFoldDB" id="A0A0L1J0K6"/>
<dbReference type="SUPFAM" id="SSF51905">
    <property type="entry name" value="FAD/NAD(P)-binding domain"/>
    <property type="match status" value="1"/>
</dbReference>
<comment type="caution">
    <text evidence="7">The sequence shown here is derived from an EMBL/GenBank/DDBJ whole genome shotgun (WGS) entry which is preliminary data.</text>
</comment>
<evidence type="ECO:0000256" key="1">
    <source>
        <dbReference type="ARBA" id="ARBA00005272"/>
    </source>
</evidence>
<evidence type="ECO:0000256" key="2">
    <source>
        <dbReference type="ARBA" id="ARBA00022630"/>
    </source>
</evidence>
<evidence type="ECO:0000256" key="4">
    <source>
        <dbReference type="ARBA" id="ARBA00023002"/>
    </source>
</evidence>
<dbReference type="PANTHER" id="PTHR43706">
    <property type="entry name" value="NADH DEHYDROGENASE"/>
    <property type="match status" value="1"/>
</dbReference>
<dbReference type="GeneID" id="26808261"/>
<dbReference type="Pfam" id="PF07992">
    <property type="entry name" value="Pyr_redox_2"/>
    <property type="match status" value="1"/>
</dbReference>
<organism evidence="7 8">
    <name type="scientific">Aspergillus nomiae NRRL (strain ATCC 15546 / NRRL 13137 / CBS 260.88 / M93)</name>
    <dbReference type="NCBI Taxonomy" id="1509407"/>
    <lineage>
        <taxon>Eukaryota</taxon>
        <taxon>Fungi</taxon>
        <taxon>Dikarya</taxon>
        <taxon>Ascomycota</taxon>
        <taxon>Pezizomycotina</taxon>
        <taxon>Eurotiomycetes</taxon>
        <taxon>Eurotiomycetidae</taxon>
        <taxon>Eurotiales</taxon>
        <taxon>Aspergillaceae</taxon>
        <taxon>Aspergillus</taxon>
        <taxon>Aspergillus subgen. Circumdati</taxon>
    </lineage>
</organism>
<keyword evidence="4" id="KW-0560">Oxidoreductase</keyword>
<dbReference type="Gene3D" id="3.50.50.100">
    <property type="match status" value="1"/>
</dbReference>
<accession>A0A0L1J0K6</accession>
<dbReference type="InterPro" id="IPR045024">
    <property type="entry name" value="NDH-2"/>
</dbReference>
<dbReference type="RefSeq" id="XP_015406222.1">
    <property type="nucleotide sequence ID" value="XM_015551713.1"/>
</dbReference>
<dbReference type="OrthoDB" id="3244603at2759"/>
<dbReference type="EMBL" id="JNOM01000163">
    <property type="protein sequence ID" value="KNG85299.1"/>
    <property type="molecule type" value="Genomic_DNA"/>
</dbReference>
<proteinExistence type="inferred from homology"/>
<dbReference type="STRING" id="1509407.A0A0L1J0K6"/>
<evidence type="ECO:0000313" key="7">
    <source>
        <dbReference type="EMBL" id="KNG85299.1"/>
    </source>
</evidence>
<keyword evidence="3" id="KW-0274">FAD</keyword>
<evidence type="ECO:0000256" key="3">
    <source>
        <dbReference type="ARBA" id="ARBA00022827"/>
    </source>
</evidence>
<evidence type="ECO:0000256" key="5">
    <source>
        <dbReference type="ARBA" id="ARBA00023027"/>
    </source>
</evidence>
<dbReference type="PANTHER" id="PTHR43706:SF17">
    <property type="entry name" value="NADH DEHYDROGENASE (EUROFUNG)"/>
    <property type="match status" value="1"/>
</dbReference>
<evidence type="ECO:0000259" key="6">
    <source>
        <dbReference type="Pfam" id="PF07992"/>
    </source>
</evidence>